<keyword evidence="3" id="KW-0862">Zinc</keyword>
<evidence type="ECO:0000313" key="7">
    <source>
        <dbReference type="EMBL" id="CAC5415212.1"/>
    </source>
</evidence>
<dbReference type="SMART" id="SM00249">
    <property type="entry name" value="PHD"/>
    <property type="match status" value="1"/>
</dbReference>
<keyword evidence="1" id="KW-0479">Metal-binding</keyword>
<keyword evidence="2 4" id="KW-0863">Zinc-finger</keyword>
<organism evidence="7 8">
    <name type="scientific">Mytilus coruscus</name>
    <name type="common">Sea mussel</name>
    <dbReference type="NCBI Taxonomy" id="42192"/>
    <lineage>
        <taxon>Eukaryota</taxon>
        <taxon>Metazoa</taxon>
        <taxon>Spiralia</taxon>
        <taxon>Lophotrochozoa</taxon>
        <taxon>Mollusca</taxon>
        <taxon>Bivalvia</taxon>
        <taxon>Autobranchia</taxon>
        <taxon>Pteriomorphia</taxon>
        <taxon>Mytilida</taxon>
        <taxon>Mytiloidea</taxon>
        <taxon>Mytilidae</taxon>
        <taxon>Mytilinae</taxon>
        <taxon>Mytilus</taxon>
    </lineage>
</organism>
<dbReference type="AlphaFoldDB" id="A0A6J8E6J7"/>
<dbReference type="PROSITE" id="PS01359">
    <property type="entry name" value="ZF_PHD_1"/>
    <property type="match status" value="1"/>
</dbReference>
<evidence type="ECO:0000256" key="3">
    <source>
        <dbReference type="ARBA" id="ARBA00022833"/>
    </source>
</evidence>
<evidence type="ECO:0000259" key="6">
    <source>
        <dbReference type="PROSITE" id="PS50016"/>
    </source>
</evidence>
<dbReference type="InterPro" id="IPR013083">
    <property type="entry name" value="Znf_RING/FYVE/PHD"/>
</dbReference>
<evidence type="ECO:0000256" key="1">
    <source>
        <dbReference type="ARBA" id="ARBA00022723"/>
    </source>
</evidence>
<dbReference type="GO" id="GO:0008270">
    <property type="term" value="F:zinc ion binding"/>
    <property type="evidence" value="ECO:0007669"/>
    <property type="project" value="UniProtKB-KW"/>
</dbReference>
<dbReference type="Proteomes" id="UP000507470">
    <property type="component" value="Unassembled WGS sequence"/>
</dbReference>
<keyword evidence="8" id="KW-1185">Reference proteome</keyword>
<evidence type="ECO:0000256" key="2">
    <source>
        <dbReference type="ARBA" id="ARBA00022771"/>
    </source>
</evidence>
<dbReference type="InterPro" id="IPR011011">
    <property type="entry name" value="Znf_FYVE_PHD"/>
</dbReference>
<feature type="coiled-coil region" evidence="5">
    <location>
        <begin position="147"/>
        <end position="174"/>
    </location>
</feature>
<dbReference type="InterPro" id="IPR019787">
    <property type="entry name" value="Znf_PHD-finger"/>
</dbReference>
<gene>
    <name evidence="7" type="ORF">MCOR_47918</name>
</gene>
<evidence type="ECO:0000313" key="8">
    <source>
        <dbReference type="Proteomes" id="UP000507470"/>
    </source>
</evidence>
<dbReference type="OrthoDB" id="6161965at2759"/>
<dbReference type="PROSITE" id="PS50016">
    <property type="entry name" value="ZF_PHD_2"/>
    <property type="match status" value="1"/>
</dbReference>
<keyword evidence="5" id="KW-0175">Coiled coil</keyword>
<dbReference type="Gene3D" id="3.30.40.10">
    <property type="entry name" value="Zinc/RING finger domain, C3HC4 (zinc finger)"/>
    <property type="match status" value="1"/>
</dbReference>
<feature type="domain" description="PHD-type" evidence="6">
    <location>
        <begin position="179"/>
        <end position="245"/>
    </location>
</feature>
<protein>
    <recommendedName>
        <fullName evidence="6">PHD-type domain-containing protein</fullName>
    </recommendedName>
</protein>
<sequence length="246" mass="27860">MAIEHNIEILGLPPHTSHFLQPLDQIFHPLRSEYSELALNIGLVKADMAQDKAWSPHVIKQGFRKTGLYPLNSTTIQTEDPSLKNVETTLNDTCKTCGIAITNPLVKAGLVDKDLHDILVLGDITKSDKPNNKRLTGARIYTGQEMRDELKRKAEEQKEKEEGLKQRKAIAEDDEDDEMFTCGVCATRGKKTDEQNGILWVGCDRDGCPLNWYHYDCLSRDDQLTIDMSLLFSEVKWLCPVCVEEE</sequence>
<proteinExistence type="predicted"/>
<accession>A0A6J8E6J7</accession>
<evidence type="ECO:0000256" key="5">
    <source>
        <dbReference type="SAM" id="Coils"/>
    </source>
</evidence>
<dbReference type="InterPro" id="IPR001965">
    <property type="entry name" value="Znf_PHD"/>
</dbReference>
<dbReference type="InterPro" id="IPR019786">
    <property type="entry name" value="Zinc_finger_PHD-type_CS"/>
</dbReference>
<name>A0A6J8E6J7_MYTCO</name>
<reference evidence="7 8" key="1">
    <citation type="submission" date="2020-06" db="EMBL/GenBank/DDBJ databases">
        <authorList>
            <person name="Li R."/>
            <person name="Bekaert M."/>
        </authorList>
    </citation>
    <scope>NUCLEOTIDE SEQUENCE [LARGE SCALE GENOMIC DNA]</scope>
    <source>
        <strain evidence="8">wild</strain>
    </source>
</reference>
<dbReference type="EMBL" id="CACVKT020008387">
    <property type="protein sequence ID" value="CAC5415212.1"/>
    <property type="molecule type" value="Genomic_DNA"/>
</dbReference>
<evidence type="ECO:0000256" key="4">
    <source>
        <dbReference type="PROSITE-ProRule" id="PRU00146"/>
    </source>
</evidence>
<dbReference type="SUPFAM" id="SSF57903">
    <property type="entry name" value="FYVE/PHD zinc finger"/>
    <property type="match status" value="1"/>
</dbReference>